<evidence type="ECO:0000313" key="8">
    <source>
        <dbReference type="Ensembl" id="ENSANAP00000038689.1"/>
    </source>
</evidence>
<dbReference type="Ensembl" id="ENSANAT00000056784.1">
    <property type="protein sequence ID" value="ENSANAP00000038689.1"/>
    <property type="gene ID" value="ENSANAG00000036792.1"/>
</dbReference>
<dbReference type="OMA" id="IKVMVSF"/>
<dbReference type="GeneTree" id="ENSGT00390000016794"/>
<keyword evidence="5 7" id="KW-0206">Cytoskeleton</keyword>
<reference evidence="8" key="2">
    <citation type="submission" date="2025-09" db="UniProtKB">
        <authorList>
            <consortium name="Ensembl"/>
        </authorList>
    </citation>
    <scope>IDENTIFICATION</scope>
</reference>
<comment type="function">
    <text evidence="6">Actin-binding component of the Arp2/3 complex, a multiprotein complex that mediates actin polymerization upon stimulation by nucleation-promoting factor (NPF). The Arp2/3 complex mediates the formation of branched actin networks in the cytoplasm, providing the force for cell motility. Seems to contact the mother actin filament. In addition to its role in the cytoplasmic cytoskeleton, the Arp2/3 complex also promotes actin polymerization in the nucleus, thereby regulating gene transcription and repair of damaged DNA. The Arp2/3 complex promotes homologous recombination (HR) repair in response to DNA damage by promoting nuclear actin polymerization, leading to drive motility of double-strand breaks (DSBs).</text>
</comment>
<protein>
    <recommendedName>
        <fullName evidence="7">Arp2/3 complex 34 kDa subunit</fullName>
    </recommendedName>
</protein>
<sequence>MILLEVNNRIIGETLELKFENAAAGNEPEAVEVTFADFDGVLYHISNPNGDKTKVMELRAHGADELLKRVYRSFLVNPESGYNVSLLYDLENLSKDSIVHQAGMLK</sequence>
<comment type="subcellular location">
    <subcellularLocation>
        <location evidence="1 7">Cytoplasm</location>
        <location evidence="1 7">Cytoskeleton</location>
    </subcellularLocation>
</comment>
<dbReference type="GO" id="GO:0030041">
    <property type="term" value="P:actin filament polymerization"/>
    <property type="evidence" value="ECO:0007669"/>
    <property type="project" value="InterPro"/>
</dbReference>
<dbReference type="InterPro" id="IPR007188">
    <property type="entry name" value="ARPC2"/>
</dbReference>
<dbReference type="GO" id="GO:0005885">
    <property type="term" value="C:Arp2/3 protein complex"/>
    <property type="evidence" value="ECO:0007669"/>
    <property type="project" value="InterPro"/>
</dbReference>
<evidence type="ECO:0000256" key="5">
    <source>
        <dbReference type="ARBA" id="ARBA00023212"/>
    </source>
</evidence>
<dbReference type="SUPFAM" id="SSF69645">
    <property type="entry name" value="Arp2/3 complex subunits"/>
    <property type="match status" value="1"/>
</dbReference>
<evidence type="ECO:0000256" key="7">
    <source>
        <dbReference type="RuleBase" id="RU364015"/>
    </source>
</evidence>
<keyword evidence="3 7" id="KW-0963">Cytoplasm</keyword>
<evidence type="ECO:0000313" key="9">
    <source>
        <dbReference type="Proteomes" id="UP000233020"/>
    </source>
</evidence>
<dbReference type="STRING" id="37293.ENSANAP00000038689"/>
<dbReference type="PANTHER" id="PTHR12058:SF0">
    <property type="entry name" value="ACTIN-RELATED PROTEIN 2_3 COMPLEX SUBUNIT 2"/>
    <property type="match status" value="1"/>
</dbReference>
<keyword evidence="9" id="KW-1185">Reference proteome</keyword>
<keyword evidence="4 7" id="KW-0009">Actin-binding</keyword>
<dbReference type="InterPro" id="IPR034666">
    <property type="entry name" value="ARPC2/4"/>
</dbReference>
<dbReference type="GO" id="GO:0034314">
    <property type="term" value="P:Arp2/3 complex-mediated actin nucleation"/>
    <property type="evidence" value="ECO:0007669"/>
    <property type="project" value="InterPro"/>
</dbReference>
<dbReference type="Proteomes" id="UP000233020">
    <property type="component" value="Unplaced"/>
</dbReference>
<accession>A0A2K5EZP5</accession>
<evidence type="ECO:0000256" key="3">
    <source>
        <dbReference type="ARBA" id="ARBA00022490"/>
    </source>
</evidence>
<comment type="subunit">
    <text evidence="7">Component of the Arp2/3 complex composed of ARP2, ARP3, ARPC1B/p41-ARC, ARPC2/p34-ARC, ARPC3/p21-ARC, ARPC4/p20-ARC and ARPC5/p16-ARC. Interacts with SHANK3; the interaction probably mediates the association of SHANK3 with the Arp2/3 complex.</text>
</comment>
<reference evidence="8" key="1">
    <citation type="submission" date="2025-08" db="UniProtKB">
        <authorList>
            <consortium name="Ensembl"/>
        </authorList>
    </citation>
    <scope>IDENTIFICATION</scope>
</reference>
<dbReference type="Gene3D" id="3.30.1460.20">
    <property type="match status" value="1"/>
</dbReference>
<dbReference type="FunFam" id="3.30.1460.20:FF:000004">
    <property type="entry name" value="Arp2/3 complex 34 kDa subunit"/>
    <property type="match status" value="1"/>
</dbReference>
<evidence type="ECO:0000256" key="6">
    <source>
        <dbReference type="ARBA" id="ARBA00045903"/>
    </source>
</evidence>
<dbReference type="GO" id="GO:0005200">
    <property type="term" value="F:structural constituent of cytoskeleton"/>
    <property type="evidence" value="ECO:0007669"/>
    <property type="project" value="TreeGrafter"/>
</dbReference>
<comment type="function">
    <text evidence="7">Functions as actin-binding component of the Arp2/3 complex which is involved in regulation of actin polymerization and together with an activating nucleation-promoting factor (NPF) mediates the formation of branched actin networks.</text>
</comment>
<evidence type="ECO:0000256" key="2">
    <source>
        <dbReference type="ARBA" id="ARBA00007192"/>
    </source>
</evidence>
<dbReference type="AlphaFoldDB" id="A0A2K5EZP5"/>
<proteinExistence type="inferred from homology"/>
<name>A0A2K5EZP5_AOTNA</name>
<dbReference type="GO" id="GO:0051015">
    <property type="term" value="F:actin filament binding"/>
    <property type="evidence" value="ECO:0007669"/>
    <property type="project" value="TreeGrafter"/>
</dbReference>
<evidence type="ECO:0000256" key="4">
    <source>
        <dbReference type="ARBA" id="ARBA00023203"/>
    </source>
</evidence>
<organism evidence="8 9">
    <name type="scientific">Aotus nancymaae</name>
    <name type="common">Ma's night monkey</name>
    <dbReference type="NCBI Taxonomy" id="37293"/>
    <lineage>
        <taxon>Eukaryota</taxon>
        <taxon>Metazoa</taxon>
        <taxon>Chordata</taxon>
        <taxon>Craniata</taxon>
        <taxon>Vertebrata</taxon>
        <taxon>Euteleostomi</taxon>
        <taxon>Mammalia</taxon>
        <taxon>Eutheria</taxon>
        <taxon>Euarchontoglires</taxon>
        <taxon>Primates</taxon>
        <taxon>Haplorrhini</taxon>
        <taxon>Platyrrhini</taxon>
        <taxon>Aotidae</taxon>
        <taxon>Aotus</taxon>
    </lineage>
</organism>
<evidence type="ECO:0000256" key="1">
    <source>
        <dbReference type="ARBA" id="ARBA00004245"/>
    </source>
</evidence>
<comment type="similarity">
    <text evidence="2 7">Belongs to the ARPC2 family.</text>
</comment>
<dbReference type="PANTHER" id="PTHR12058">
    <property type="entry name" value="ARP2/3 COMPLEX 34 KDA SUBUNIT"/>
    <property type="match status" value="1"/>
</dbReference>
<dbReference type="Pfam" id="PF04045">
    <property type="entry name" value="P34-Arc"/>
    <property type="match status" value="1"/>
</dbReference>